<proteinExistence type="predicted"/>
<dbReference type="GO" id="GO:0140662">
    <property type="term" value="F:ATP-dependent protein folding chaperone"/>
    <property type="evidence" value="ECO:0007669"/>
    <property type="project" value="InterPro"/>
</dbReference>
<dbReference type="GO" id="GO:0005524">
    <property type="term" value="F:ATP binding"/>
    <property type="evidence" value="ECO:0007669"/>
    <property type="project" value="UniProtKB-KW"/>
</dbReference>
<dbReference type="Pfam" id="PF00012">
    <property type="entry name" value="HSP70"/>
    <property type="match status" value="1"/>
</dbReference>
<dbReference type="AlphaFoldDB" id="I6E0G7"/>
<evidence type="ECO:0000313" key="3">
    <source>
        <dbReference type="EMBL" id="EIQ37509.1"/>
    </source>
</evidence>
<dbReference type="EMBL" id="AKNB01000239">
    <property type="protein sequence ID" value="EIQ37509.1"/>
    <property type="molecule type" value="Genomic_DNA"/>
</dbReference>
<evidence type="ECO:0000256" key="1">
    <source>
        <dbReference type="ARBA" id="ARBA00022741"/>
    </source>
</evidence>
<dbReference type="PATRIC" id="fig|766140.3.peg.2510"/>
<keyword evidence="1" id="KW-0547">Nucleotide-binding</keyword>
<dbReference type="Gene3D" id="3.30.420.40">
    <property type="match status" value="1"/>
</dbReference>
<comment type="caution">
    <text evidence="3">The sequence shown here is derived from an EMBL/GenBank/DDBJ whole genome shotgun (WGS) entry which is preliminary data.</text>
</comment>
<dbReference type="InterPro" id="IPR013126">
    <property type="entry name" value="Hsp_70_fam"/>
</dbReference>
<dbReference type="SUPFAM" id="SSF53067">
    <property type="entry name" value="Actin-like ATPase domain"/>
    <property type="match status" value="1"/>
</dbReference>
<dbReference type="InterPro" id="IPR043129">
    <property type="entry name" value="ATPase_NBD"/>
</dbReference>
<evidence type="ECO:0000256" key="2">
    <source>
        <dbReference type="ARBA" id="ARBA00022840"/>
    </source>
</evidence>
<reference evidence="3 4" key="1">
    <citation type="submission" date="2012-03" db="EMBL/GenBank/DDBJ databases">
        <authorList>
            <person name="Rasko D."/>
            <person name="Redman J."/>
            <person name="Daugherty S.C."/>
            <person name="Tallon L."/>
            <person name="Sadzewicz L."/>
            <person name="Jones K."/>
            <person name="Santana-Cruz I."/>
            <person name="Liu X."/>
        </authorList>
    </citation>
    <scope>NUCLEOTIDE SEQUENCE [LARGE SCALE GENOMIC DNA]</scope>
    <source>
        <strain evidence="3 4">4444-74</strain>
    </source>
</reference>
<accession>I6E0G7</accession>
<evidence type="ECO:0000313" key="4">
    <source>
        <dbReference type="Proteomes" id="UP000004199"/>
    </source>
</evidence>
<dbReference type="Proteomes" id="UP000004199">
    <property type="component" value="Unassembled WGS sequence"/>
</dbReference>
<gene>
    <name evidence="3" type="ORF">SB444474_2386</name>
</gene>
<keyword evidence="3" id="KW-0346">Stress response</keyword>
<protein>
    <submittedName>
        <fullName evidence="3">Putative heat shock domain protein</fullName>
    </submittedName>
</protein>
<sequence>MFIGFDYGTANCSVAVMRDGKPHLLKMENDSTLLPSML</sequence>
<keyword evidence="2" id="KW-0067">ATP-binding</keyword>
<name>I6E0G7_SHIBO</name>
<organism evidence="3 4">
    <name type="scientific">Shigella boydii 4444-74</name>
    <dbReference type="NCBI Taxonomy" id="766140"/>
    <lineage>
        <taxon>Bacteria</taxon>
        <taxon>Pseudomonadati</taxon>
        <taxon>Pseudomonadota</taxon>
        <taxon>Gammaproteobacteria</taxon>
        <taxon>Enterobacterales</taxon>
        <taxon>Enterobacteriaceae</taxon>
        <taxon>Shigella</taxon>
    </lineage>
</organism>